<dbReference type="InterPro" id="IPR039561">
    <property type="entry name" value="Peptidase_M15C"/>
</dbReference>
<dbReference type="STRING" id="1549855.AY555_06900"/>
<name>A0A143DDY1_9PROT</name>
<organism evidence="2 3">
    <name type="scientific">Haematospirillum jordaniae</name>
    <dbReference type="NCBI Taxonomy" id="1549855"/>
    <lineage>
        <taxon>Bacteria</taxon>
        <taxon>Pseudomonadati</taxon>
        <taxon>Pseudomonadota</taxon>
        <taxon>Alphaproteobacteria</taxon>
        <taxon>Rhodospirillales</taxon>
        <taxon>Novispirillaceae</taxon>
        <taxon>Haematospirillum</taxon>
    </lineage>
</organism>
<evidence type="ECO:0000259" key="1">
    <source>
        <dbReference type="Pfam" id="PF13539"/>
    </source>
</evidence>
<dbReference type="EMBL" id="CP014525">
    <property type="protein sequence ID" value="AMW34952.1"/>
    <property type="molecule type" value="Genomic_DNA"/>
</dbReference>
<proteinExistence type="predicted"/>
<gene>
    <name evidence="2" type="ORF">AY555_06900</name>
</gene>
<keyword evidence="3" id="KW-1185">Reference proteome</keyword>
<dbReference type="Proteomes" id="UP000076066">
    <property type="component" value="Chromosome"/>
</dbReference>
<dbReference type="SUPFAM" id="SSF55166">
    <property type="entry name" value="Hedgehog/DD-peptidase"/>
    <property type="match status" value="1"/>
</dbReference>
<reference evidence="2 3" key="1">
    <citation type="submission" date="2016-02" db="EMBL/GenBank/DDBJ databases">
        <title>Complete Genome of H5569, the type strain of the newly described species Haematospirillium jordaniae.</title>
        <authorList>
            <person name="Nicholson A.C."/>
            <person name="Humrighouse B.W."/>
            <person name="Loparov V."/>
            <person name="McQuiston J.R."/>
        </authorList>
    </citation>
    <scope>NUCLEOTIDE SEQUENCE [LARGE SCALE GENOMIC DNA]</scope>
    <source>
        <strain evidence="2 3">H5569</strain>
    </source>
</reference>
<dbReference type="Gene3D" id="3.30.1380.10">
    <property type="match status" value="1"/>
</dbReference>
<evidence type="ECO:0000313" key="3">
    <source>
        <dbReference type="Proteomes" id="UP000076066"/>
    </source>
</evidence>
<sequence length="238" mass="26546">MPDTNPDTPDKDRPPVGCDRLRNVHFQHIDFKGNTQTGTLVVLDVIAESTQSIFDQLYSMRFPIAQAMPMEHFDGDDDRAMEANNTSAFNARRIAGSTSWSKHAYGAAIDLNPLQNPVLYPGKNGTIAVKPLAATGTYINRLDARPGKPVRPGMAEQVIDLFAQHGFIRWGGYWDSPMDIQHFEVGTVNFIKTLASKPLEQGKIIFEKYIADYKQCICGKKGEDKARDRAECIEQVSN</sequence>
<dbReference type="AlphaFoldDB" id="A0A143DDY1"/>
<dbReference type="InterPro" id="IPR009045">
    <property type="entry name" value="Zn_M74/Hedgehog-like"/>
</dbReference>
<dbReference type="KEGG" id="hjo:AY555_06900"/>
<accession>A0A143DDY1</accession>
<evidence type="ECO:0000313" key="2">
    <source>
        <dbReference type="EMBL" id="AMW34952.1"/>
    </source>
</evidence>
<feature type="domain" description="Peptidase M15C" evidence="1">
    <location>
        <begin position="96"/>
        <end position="185"/>
    </location>
</feature>
<dbReference type="Pfam" id="PF13539">
    <property type="entry name" value="Peptidase_M15_4"/>
    <property type="match status" value="1"/>
</dbReference>
<dbReference type="GO" id="GO:0008233">
    <property type="term" value="F:peptidase activity"/>
    <property type="evidence" value="ECO:0007669"/>
    <property type="project" value="InterPro"/>
</dbReference>
<protein>
    <recommendedName>
        <fullName evidence="1">Peptidase M15C domain-containing protein</fullName>
    </recommendedName>
</protein>